<dbReference type="PROSITE" id="PS00318">
    <property type="entry name" value="HMG_COA_REDUCTASE_2"/>
    <property type="match status" value="1"/>
</dbReference>
<gene>
    <name evidence="18" type="ORF">B7463_g10949</name>
</gene>
<feature type="transmembrane region" description="Helical" evidence="15">
    <location>
        <begin position="494"/>
        <end position="515"/>
    </location>
</feature>
<dbReference type="SMART" id="SM00028">
    <property type="entry name" value="TPR"/>
    <property type="match status" value="8"/>
</dbReference>
<keyword evidence="6" id="KW-0677">Repeat</keyword>
<feature type="compositionally biased region" description="Polar residues" evidence="16">
    <location>
        <begin position="351"/>
        <end position="363"/>
    </location>
</feature>
<feature type="compositionally biased region" description="Polar residues" evidence="16">
    <location>
        <begin position="1154"/>
        <end position="1172"/>
    </location>
</feature>
<dbReference type="InterPro" id="IPR053958">
    <property type="entry name" value="HMGCR/SNAP/NPC1-like_SSD"/>
</dbReference>
<dbReference type="SUPFAM" id="SSF55035">
    <property type="entry name" value="NAD-binding domain of HMG-CoA reductase"/>
    <property type="match status" value="1"/>
</dbReference>
<dbReference type="FunFam" id="1.25.40.10:FF:000020">
    <property type="entry name" value="Stress-induced phosphoprotein 1"/>
    <property type="match status" value="1"/>
</dbReference>
<dbReference type="SUPFAM" id="SSF48452">
    <property type="entry name" value="TPR-like"/>
    <property type="match status" value="2"/>
</dbReference>
<evidence type="ECO:0000256" key="4">
    <source>
        <dbReference type="ARBA" id="ARBA00022490"/>
    </source>
</evidence>
<keyword evidence="10 15" id="KW-1133">Transmembrane helix</keyword>
<name>A0A3E2GW89_SCYLI</name>
<feature type="repeat" description="TPR" evidence="14">
    <location>
        <begin position="1253"/>
        <end position="1286"/>
    </location>
</feature>
<dbReference type="InterPro" id="IPR009023">
    <property type="entry name" value="HMG_CoA_Rdtase_NAD(P)-bd_sf"/>
</dbReference>
<feature type="region of interest" description="Disordered" evidence="16">
    <location>
        <begin position="1151"/>
        <end position="1172"/>
    </location>
</feature>
<feature type="repeat" description="TPR" evidence="14">
    <location>
        <begin position="1563"/>
        <end position="1596"/>
    </location>
</feature>
<dbReference type="InterPro" id="IPR000731">
    <property type="entry name" value="SSD"/>
</dbReference>
<dbReference type="InterPro" id="IPR011990">
    <property type="entry name" value="TPR-like_helical_dom_sf"/>
</dbReference>
<dbReference type="GO" id="GO:0015936">
    <property type="term" value="P:coenzyme A metabolic process"/>
    <property type="evidence" value="ECO:0007669"/>
    <property type="project" value="InterPro"/>
</dbReference>
<dbReference type="PANTHER" id="PTHR10572:SF24">
    <property type="entry name" value="3-HYDROXY-3-METHYLGLUTARYL-COENZYME A REDUCTASE"/>
    <property type="match status" value="1"/>
</dbReference>
<dbReference type="PROSITE" id="PS50156">
    <property type="entry name" value="SSD"/>
    <property type="match status" value="1"/>
</dbReference>
<evidence type="ECO:0000256" key="13">
    <source>
        <dbReference type="ARBA" id="ARBA00064323"/>
    </source>
</evidence>
<dbReference type="Proteomes" id="UP000258309">
    <property type="component" value="Unassembled WGS sequence"/>
</dbReference>
<evidence type="ECO:0000256" key="16">
    <source>
        <dbReference type="SAM" id="MobiDB-lite"/>
    </source>
</evidence>
<comment type="subunit">
    <text evidence="13">Part of a larger complex that includes HSP70, HSP90, and immunophilins.</text>
</comment>
<dbReference type="InterPro" id="IPR019734">
    <property type="entry name" value="TPR_rpt"/>
</dbReference>
<dbReference type="InterPro" id="IPR002202">
    <property type="entry name" value="HMG_CoA_Rdtase"/>
</dbReference>
<dbReference type="OMA" id="INAWTEF"/>
<dbReference type="OrthoDB" id="310654at2759"/>
<dbReference type="FunFam" id="1.10.260.100:FF:000002">
    <property type="entry name" value="Stress-induced-phosphoprotein 1 (Hsp70/Hsp90-organizing)"/>
    <property type="match status" value="1"/>
</dbReference>
<feature type="compositionally biased region" description="Polar residues" evidence="16">
    <location>
        <begin position="683"/>
        <end position="694"/>
    </location>
</feature>
<feature type="transmembrane region" description="Helical" evidence="15">
    <location>
        <begin position="302"/>
        <end position="322"/>
    </location>
</feature>
<evidence type="ECO:0000256" key="5">
    <source>
        <dbReference type="ARBA" id="ARBA00022692"/>
    </source>
</evidence>
<dbReference type="GO" id="GO:0005778">
    <property type="term" value="C:peroxisomal membrane"/>
    <property type="evidence" value="ECO:0007669"/>
    <property type="project" value="TreeGrafter"/>
</dbReference>
<evidence type="ECO:0000256" key="6">
    <source>
        <dbReference type="ARBA" id="ARBA00022737"/>
    </source>
</evidence>
<dbReference type="Pfam" id="PF13424">
    <property type="entry name" value="TPR_12"/>
    <property type="match status" value="1"/>
</dbReference>
<feature type="transmembrane region" description="Helical" evidence="15">
    <location>
        <begin position="385"/>
        <end position="404"/>
    </location>
</feature>
<feature type="repeat" description="TPR" evidence="14">
    <location>
        <begin position="1597"/>
        <end position="1630"/>
    </location>
</feature>
<dbReference type="Gene3D" id="1.10.3270.10">
    <property type="entry name" value="HMGR, N-terminal domain"/>
    <property type="match status" value="1"/>
</dbReference>
<dbReference type="InterPro" id="IPR009029">
    <property type="entry name" value="HMG_CoA_Rdtase_sub-bd_dom_sf"/>
</dbReference>
<dbReference type="InterPro" id="IPR004554">
    <property type="entry name" value="HMG_CoA_Rdtase_eu_arc"/>
</dbReference>
<evidence type="ECO:0000256" key="1">
    <source>
        <dbReference type="ARBA" id="ARBA00004477"/>
    </source>
</evidence>
<feature type="region of interest" description="Disordered" evidence="16">
    <location>
        <begin position="1385"/>
        <end position="1434"/>
    </location>
</feature>
<dbReference type="InterPro" id="IPR023282">
    <property type="entry name" value="HMG_CoA_Rdtase_N"/>
</dbReference>
<accession>A0A3E2GW89</accession>
<organism evidence="18 19">
    <name type="scientific">Scytalidium lignicola</name>
    <name type="common">Hyphomycete</name>
    <dbReference type="NCBI Taxonomy" id="5539"/>
    <lineage>
        <taxon>Eukaryota</taxon>
        <taxon>Fungi</taxon>
        <taxon>Dikarya</taxon>
        <taxon>Ascomycota</taxon>
        <taxon>Pezizomycotina</taxon>
        <taxon>Leotiomycetes</taxon>
        <taxon>Leotiomycetes incertae sedis</taxon>
        <taxon>Scytalidium</taxon>
    </lineage>
</organism>
<feature type="repeat" description="TPR" evidence="14">
    <location>
        <begin position="1503"/>
        <end position="1536"/>
    </location>
</feature>
<comment type="similarity">
    <text evidence="3 15">Belongs to the HMG-CoA reductase family.</text>
</comment>
<dbReference type="Pfam" id="PF00368">
    <property type="entry name" value="HMG-CoA_red"/>
    <property type="match status" value="1"/>
</dbReference>
<dbReference type="GO" id="GO:0008299">
    <property type="term" value="P:isoprenoid biosynthetic process"/>
    <property type="evidence" value="ECO:0007669"/>
    <property type="project" value="InterPro"/>
</dbReference>
<evidence type="ECO:0000256" key="12">
    <source>
        <dbReference type="ARBA" id="ARBA00023136"/>
    </source>
</evidence>
<feature type="non-terminal residue" evidence="18">
    <location>
        <position position="1752"/>
    </location>
</feature>
<dbReference type="STRING" id="5539.A0A3E2GW89"/>
<dbReference type="FunFam" id="3.30.70.420:FF:000001">
    <property type="entry name" value="3-hydroxy-3-methylglutaryl coenzyme A reductase"/>
    <property type="match status" value="1"/>
</dbReference>
<dbReference type="FunFam" id="1.10.260.100:FF:000004">
    <property type="entry name" value="Putative stress-induced-phosphoprotein 1"/>
    <property type="match status" value="1"/>
</dbReference>
<evidence type="ECO:0000256" key="9">
    <source>
        <dbReference type="ARBA" id="ARBA00022857"/>
    </source>
</evidence>
<dbReference type="InterPro" id="IPR006636">
    <property type="entry name" value="STI1_HS-bd"/>
</dbReference>
<dbReference type="GO" id="GO:0005789">
    <property type="term" value="C:endoplasmic reticulum membrane"/>
    <property type="evidence" value="ECO:0007669"/>
    <property type="project" value="UniProtKB-SubCell"/>
</dbReference>
<dbReference type="InterPro" id="IPR041243">
    <property type="entry name" value="STI1/HOP_DP"/>
</dbReference>
<comment type="subcellular location">
    <subcellularLocation>
        <location evidence="2">Cytoplasm</location>
    </subcellularLocation>
    <subcellularLocation>
        <location evidence="1 15">Endoplasmic reticulum membrane</location>
        <topology evidence="1 15">Multi-pass membrane protein</topology>
    </subcellularLocation>
</comment>
<dbReference type="GO" id="GO:0004420">
    <property type="term" value="F:hydroxymethylglutaryl-CoA reductase (NADPH) activity"/>
    <property type="evidence" value="ECO:0007669"/>
    <property type="project" value="UniProtKB-EC"/>
</dbReference>
<evidence type="ECO:0000259" key="17">
    <source>
        <dbReference type="PROSITE" id="PS50156"/>
    </source>
</evidence>
<feature type="compositionally biased region" description="Gly residues" evidence="16">
    <location>
        <begin position="1386"/>
        <end position="1395"/>
    </location>
</feature>
<feature type="non-terminal residue" evidence="18">
    <location>
        <position position="1"/>
    </location>
</feature>
<keyword evidence="19" id="KW-1185">Reference proteome</keyword>
<evidence type="ECO:0000256" key="11">
    <source>
        <dbReference type="ARBA" id="ARBA00023002"/>
    </source>
</evidence>
<dbReference type="FunFam" id="1.25.40.10:FF:000010">
    <property type="entry name" value="Stress-induced phosphoprotein 1"/>
    <property type="match status" value="1"/>
</dbReference>
<evidence type="ECO:0000256" key="2">
    <source>
        <dbReference type="ARBA" id="ARBA00004496"/>
    </source>
</evidence>
<keyword evidence="8 15" id="KW-0256">Endoplasmic reticulum</keyword>
<dbReference type="EC" id="1.1.1.34" evidence="15"/>
<keyword evidence="5 15" id="KW-0812">Transmembrane</keyword>
<dbReference type="Pfam" id="PF00515">
    <property type="entry name" value="TPR_1"/>
    <property type="match status" value="1"/>
</dbReference>
<feature type="compositionally biased region" description="Acidic residues" evidence="16">
    <location>
        <begin position="1408"/>
        <end position="1418"/>
    </location>
</feature>
<reference evidence="18 19" key="1">
    <citation type="submission" date="2018-05" db="EMBL/GenBank/DDBJ databases">
        <title>Draft genome sequence of Scytalidium lignicola DSM 105466, a ubiquitous saprotrophic fungus.</title>
        <authorList>
            <person name="Buettner E."/>
            <person name="Gebauer A.M."/>
            <person name="Hofrichter M."/>
            <person name="Liers C."/>
            <person name="Kellner H."/>
        </authorList>
    </citation>
    <scope>NUCLEOTIDE SEQUENCE [LARGE SCALE GENOMIC DNA]</scope>
    <source>
        <strain evidence="18 19">DSM 105466</strain>
    </source>
</reference>
<evidence type="ECO:0000256" key="8">
    <source>
        <dbReference type="ARBA" id="ARBA00022824"/>
    </source>
</evidence>
<keyword evidence="12 15" id="KW-0472">Membrane</keyword>
<feature type="transmembrane region" description="Helical" evidence="15">
    <location>
        <begin position="248"/>
        <end position="269"/>
    </location>
</feature>
<dbReference type="NCBIfam" id="TIGR00533">
    <property type="entry name" value="HMG_CoA_R_NADP"/>
    <property type="match status" value="1"/>
</dbReference>
<dbReference type="Gene3D" id="1.25.40.10">
    <property type="entry name" value="Tetratricopeptide repeat domain"/>
    <property type="match status" value="3"/>
</dbReference>
<keyword evidence="7 14" id="KW-0802">TPR repeat</keyword>
<keyword evidence="4" id="KW-0963">Cytoplasm</keyword>
<feature type="region of interest" description="Disordered" evidence="16">
    <location>
        <begin position="343"/>
        <end position="363"/>
    </location>
</feature>
<feature type="transmembrane region" description="Helical" evidence="15">
    <location>
        <begin position="410"/>
        <end position="432"/>
    </location>
</feature>
<dbReference type="Gene3D" id="1.10.260.100">
    <property type="match status" value="2"/>
</dbReference>
<dbReference type="CDD" id="cd00643">
    <property type="entry name" value="HMG-CoA_reductase_classI"/>
    <property type="match status" value="1"/>
</dbReference>
<evidence type="ECO:0000256" key="14">
    <source>
        <dbReference type="PROSITE-ProRule" id="PRU00339"/>
    </source>
</evidence>
<comment type="caution">
    <text evidence="18">The sequence shown here is derived from an EMBL/GenBank/DDBJ whole genome shotgun (WGS) entry which is preliminary data.</text>
</comment>
<dbReference type="GO" id="GO:0006696">
    <property type="term" value="P:ergosterol biosynthetic process"/>
    <property type="evidence" value="ECO:0007669"/>
    <property type="project" value="TreeGrafter"/>
</dbReference>
<feature type="repeat" description="TPR" evidence="14">
    <location>
        <begin position="1462"/>
        <end position="1495"/>
    </location>
</feature>
<dbReference type="SMART" id="SM00727">
    <property type="entry name" value="STI1"/>
    <property type="match status" value="2"/>
</dbReference>
<dbReference type="Pfam" id="PF13323">
    <property type="entry name" value="HPIH"/>
    <property type="match status" value="1"/>
</dbReference>
<dbReference type="PROSITE" id="PS01192">
    <property type="entry name" value="HMG_COA_REDUCTASE_3"/>
    <property type="match status" value="1"/>
</dbReference>
<protein>
    <recommendedName>
        <fullName evidence="15">3-hydroxy-3-methylglutaryl coenzyme A reductase</fullName>
        <shortName evidence="15">HMG-CoA reductase</shortName>
        <ecNumber evidence="15">1.1.1.34</ecNumber>
    </recommendedName>
</protein>
<dbReference type="GO" id="GO:0042030">
    <property type="term" value="F:ATPase inhibitor activity"/>
    <property type="evidence" value="ECO:0007669"/>
    <property type="project" value="UniProtKB-ARBA"/>
</dbReference>
<feature type="domain" description="SSD" evidence="17">
    <location>
        <begin position="247"/>
        <end position="432"/>
    </location>
</feature>
<dbReference type="InterPro" id="IPR023074">
    <property type="entry name" value="HMG_CoA_Rdtase_cat_sf"/>
</dbReference>
<dbReference type="FunFam" id="1.25.40.10:FF:000027">
    <property type="entry name" value="stress-induced-phosphoprotein 1 isoform X1"/>
    <property type="match status" value="1"/>
</dbReference>
<comment type="catalytic activity">
    <reaction evidence="15">
        <text>(R)-mevalonate + 2 NADP(+) + CoA = (3S)-3-hydroxy-3-methylglutaryl-CoA + 2 NADPH + 2 H(+)</text>
        <dbReference type="Rhea" id="RHEA:15989"/>
        <dbReference type="ChEBI" id="CHEBI:15378"/>
        <dbReference type="ChEBI" id="CHEBI:36464"/>
        <dbReference type="ChEBI" id="CHEBI:43074"/>
        <dbReference type="ChEBI" id="CHEBI:57287"/>
        <dbReference type="ChEBI" id="CHEBI:57783"/>
        <dbReference type="ChEBI" id="CHEBI:58349"/>
        <dbReference type="EC" id="1.1.1.34"/>
    </reaction>
</comment>
<feature type="region of interest" description="Disordered" evidence="16">
    <location>
        <begin position="683"/>
        <end position="711"/>
    </location>
</feature>
<dbReference type="PANTHER" id="PTHR10572">
    <property type="entry name" value="3-HYDROXY-3-METHYLGLUTARYL-COENZYME A REDUCTASE"/>
    <property type="match status" value="1"/>
</dbReference>
<comment type="pathway">
    <text evidence="15">Metabolic intermediate biosynthesis; (R)-mevalonate biosynthesis; (R)-mevalonate from acetyl-CoA: step 3/3.</text>
</comment>
<dbReference type="EMBL" id="NCSJ02000337">
    <property type="protein sequence ID" value="RFU25379.1"/>
    <property type="molecule type" value="Genomic_DNA"/>
</dbReference>
<keyword evidence="11 15" id="KW-0560">Oxidoreductase</keyword>
<proteinExistence type="inferred from homology"/>
<dbReference type="PROSITE" id="PS00066">
    <property type="entry name" value="HMG_COA_REDUCTASE_1"/>
    <property type="match status" value="1"/>
</dbReference>
<evidence type="ECO:0000313" key="19">
    <source>
        <dbReference type="Proteomes" id="UP000258309"/>
    </source>
</evidence>
<dbReference type="PROSITE" id="PS50065">
    <property type="entry name" value="HMG_COA_REDUCTASE_4"/>
    <property type="match status" value="1"/>
</dbReference>
<dbReference type="FunFam" id="3.90.770.10:FF:000001">
    <property type="entry name" value="3-hydroxy-3-methylglutaryl coenzyme A reductase"/>
    <property type="match status" value="1"/>
</dbReference>
<feature type="transmembrane region" description="Helical" evidence="15">
    <location>
        <begin position="276"/>
        <end position="296"/>
    </location>
</feature>
<evidence type="ECO:0000256" key="3">
    <source>
        <dbReference type="ARBA" id="ARBA00007661"/>
    </source>
</evidence>
<feature type="compositionally biased region" description="Basic and acidic residues" evidence="16">
    <location>
        <begin position="1419"/>
        <end position="1434"/>
    </location>
</feature>
<evidence type="ECO:0000313" key="18">
    <source>
        <dbReference type="EMBL" id="RFU25379.1"/>
    </source>
</evidence>
<evidence type="ECO:0000256" key="7">
    <source>
        <dbReference type="ARBA" id="ARBA00022803"/>
    </source>
</evidence>
<dbReference type="SUPFAM" id="SSF56542">
    <property type="entry name" value="Substrate-binding domain of HMG-CoA reductase"/>
    <property type="match status" value="1"/>
</dbReference>
<dbReference type="PROSITE" id="PS50005">
    <property type="entry name" value="TPR"/>
    <property type="match status" value="5"/>
</dbReference>
<keyword evidence="9 15" id="KW-0521">NADP</keyword>
<evidence type="ECO:0000256" key="15">
    <source>
        <dbReference type="RuleBase" id="RU361219"/>
    </source>
</evidence>
<dbReference type="Pfam" id="PF12349">
    <property type="entry name" value="Sterol-sensing"/>
    <property type="match status" value="1"/>
</dbReference>
<dbReference type="UniPathway" id="UPA00058">
    <property type="reaction ID" value="UER00103"/>
</dbReference>
<dbReference type="InterPro" id="IPR025583">
    <property type="entry name" value="HMG-CoA_N_dom"/>
</dbReference>
<dbReference type="Pfam" id="PF17830">
    <property type="entry name" value="STI1-HOP_DP"/>
    <property type="match status" value="2"/>
</dbReference>
<dbReference type="Gene3D" id="3.30.70.420">
    <property type="entry name" value="Hydroxymethylglutaryl-CoA reductase, class I/II, NAD/NADP-binding domain"/>
    <property type="match status" value="1"/>
</dbReference>
<sequence length="1752" mass="190401">MLGSSLLPARFRGTSTPKAASAPAWFSSVVTPAIQSVSRRSCLHPIHTIVIVALLASTTYIGLLETSLFDVVKSTNGKADWSSLVEGSRHLRVGSETGWKWQTVDVDTPIPADAEHLALLTFVFPDSMGTNSAQTAPLAHNLPLPGNLSVRALPSTSNPLSPISHDSGLAFALPYNEAPEFLVQAQELPNTPGQTAHDRQDADTAPEQKMWIMKAAKVDEHEGGLKGWVINAWTEFLDLLKNAETLDIIIMVLGYISMHLTFVSLFVSMRRMGSNFWLFATTLFSSVFAFLFGLSVTTRLGVPLSMVLLSEGLPFLVVTIGFEKAIVLTRAVLSAALETRRPSPQEAAAGNDQNNKKPSVPSSSTIQHAIQVAIKEKGFEIVRDYVIEICILIAGAASGVQGGLQQFCFLAAWILFFDCILLFTFYTAILSIKLEITRIKRHISLRQALEDDGVNRRVAEKVAQSEEWPKIDERESREANLFGRKVRDTSVPKFKVLMVSGFVLVNILNICTIPFRNGKSNAESPSVAGFSGSGLASVTTSPPMDPFKVASNGLDEIFQTAKANQKSTVVTILTPIKYELEYPSIHYAQRSSKFGKGASVGGSEYVDFRVGGQVFDSLLKSLEDPVLSKWIILALAMSVVLNGYLFNAARWGIKEPIQLPPPHPVDPSELAKAETFNNVQSSRSLNLAIDNSTPRDIPPTPASTDDEDDVLTMSKPKHDVSVPRRTQAQMEEMLQARRTHELNDHELVELSLQGKIPGYALEKTLKDTTRAVKIRRSIISRTAATAETTSLLETSKLPYEHYDFDRVLGACCENVIGYMPLPVGVAGPLVIDGQSFFIPMATTEGVLVASVSRGCKAINAGGGAITVLTGDGMTRGPCVGFETLERAGAAKVWLDSEPGQVAMKKAFDSTSRFARLQTIKTALAGTYLYIRFKTTTGDAMGMNMISKGVEHALNVMANDCGFEDMQIITVSGNYCTDKKPAAINWIDGRGKSVVAEAIIPGDVVRKVLKSEVDALVELNISKNFIGSAMAGSIGGFNAHAANIVTALFLATGQDPAQNVESSNCITIMKNLRGNLQISVSMPSIEVGTLGGGTILEPQGAMLDLLGVKGSHPTNPGDNARKLARIVAAAVLAGELSLCSALAAGHLVRSHMQHNRSTPATRSNTPAPSGVQTPVTAAMSAFNERAGLSMSAMSPAAVLRAAEAKSGHFTKAIEIEPSNHVLYSNRSAAYASKKDYKNALTDAEKTTELKPDWPKGWGRKGAALYGLGDLLGANDAYEEGLKLDPNNAGNKSGLAAVKRSIEAEAKNDSVTGDPLGGLGGMFNDPQLLQKLQNNPKTREFLNDPSFMSKLTQIKQNPNDSQSIFSDPRMLQVLGVLMGVDMDFAGAPPGGAPGGAGAESFAQESKQPEPEPESEPVDEDAAAKAKAKVEADEEKRLGTEQYKKKNFDEAIAHYSKAWEIYKDITYLNNLGAAYFEKGDYEAAIKACTQAVQEGREIYADFKMIAKSYARIGSAYEKLSDLPKAIENYKKSLTEHRTPDVANKLRAAEKLKIDNTKKAYIDPEKAEEARELGNKKFKESDWPGAVEAYGEMIKRSPNDPRGYSNRAAAFIKLLEFPSALEDCEKAIKIDPKFVRAYIRKAQAYFGMRDYSKCLDVCTEATEIDVNKANAREIEAQQQKALQAVYTSRENETEEQTKERIQKDPEILSIMQDPVMQSILQQAQNDPAALQEHMKNPQIRNKIQRLIYAGVIKVGR</sequence>
<evidence type="ECO:0000256" key="10">
    <source>
        <dbReference type="ARBA" id="ARBA00022989"/>
    </source>
</evidence>
<dbReference type="FunFam" id="1.10.3270.10:FF:000001">
    <property type="entry name" value="3-hydroxy-3-methylglutaryl coenzyme A reductase"/>
    <property type="match status" value="1"/>
</dbReference>
<dbReference type="InterPro" id="IPR023076">
    <property type="entry name" value="HMG_CoA_Rdtase_CS"/>
</dbReference>
<dbReference type="PRINTS" id="PR00071">
    <property type="entry name" value="HMGCOARDTASE"/>
</dbReference>
<dbReference type="Gene3D" id="3.90.770.10">
    <property type="entry name" value="3-hydroxy-3-methylglutaryl-coenzyme A Reductase, Chain A, domain 2"/>
    <property type="match status" value="1"/>
</dbReference>